<proteinExistence type="inferred from homology"/>
<sequence length="609" mass="66782">MLPSSSRAWFRSAVKLLPPGSGSPGCVGCPTRSVSLKSGGLKPKTVPLRYLGQPSPFTHPHLIKQGDVTPGLSQTEYELRRHRLASLIEAQADRLGPSASSSHHVVIVLSHPTRFMTNDIPYPFHQNQDFLYLSGILEPDSALVLHGKGRPDQAILFVPRRDPGRELWDGPRSGKDGAAALTGIERVHSTEELGVVLKALKGTVLWYDNSQPAHPRLHQAHVCPVLEPGPMPRSLRPLIHSLRALKSSAEVALMQEAGRITAQAFRRTMALSQGDVDEAVLFAKFDFENRIHGANFLAYPPVVAGGNRANTLHYINNNQIIKDGEMVLLDGGCEYFGYVSDITRTWPVNGKFSAAQAELYEAVLEVQRSCLSLPSASDADVLKAARRYCPHHVGHYLGMDVHDTSELSRSQSLQPGMAITIEPGLYICEESDQAPERFRGLGIRIEDDVVIRDKGGPLILSSDAPKTIADRSRNNKPPFCLCGQKQEEITERRSDSGYRGLPLREPPVEESAARSRPCYRGERRSIAEETDQKTAAAEGKASGPTAFLVWEHKGICGREMSAQFPFCSDTLLERFRCEVEGFSADDGGQDCVHHGGRILGQSSVVEEAT</sequence>
<feature type="domain" description="Aminopeptidase P N-terminal" evidence="7">
    <location>
        <begin position="72"/>
        <end position="215"/>
    </location>
</feature>
<comment type="caution">
    <text evidence="8">The sequence shown here is derived from an EMBL/GenBank/DDBJ whole genome shotgun (WGS) entry which is preliminary data.</text>
</comment>
<dbReference type="GO" id="GO:0005739">
    <property type="term" value="C:mitochondrion"/>
    <property type="evidence" value="ECO:0007669"/>
    <property type="project" value="TreeGrafter"/>
</dbReference>
<comment type="similarity">
    <text evidence="2">Belongs to the peptidase M24B family.</text>
</comment>
<dbReference type="SUPFAM" id="SSF55920">
    <property type="entry name" value="Creatinase/aminopeptidase"/>
    <property type="match status" value="1"/>
</dbReference>
<dbReference type="Proteomes" id="UP001153269">
    <property type="component" value="Unassembled WGS sequence"/>
</dbReference>
<keyword evidence="4" id="KW-0378">Hydrolase</keyword>
<dbReference type="InterPro" id="IPR036005">
    <property type="entry name" value="Creatinase/aminopeptidase-like"/>
</dbReference>
<dbReference type="SUPFAM" id="SSF53092">
    <property type="entry name" value="Creatinase/prolidase N-terminal domain"/>
    <property type="match status" value="1"/>
</dbReference>
<keyword evidence="3" id="KW-0479">Metal-binding</keyword>
<protein>
    <recommendedName>
        <fullName evidence="7">Aminopeptidase P N-terminal domain-containing protein</fullName>
    </recommendedName>
</protein>
<dbReference type="Pfam" id="PF00557">
    <property type="entry name" value="Peptidase_M24"/>
    <property type="match status" value="1"/>
</dbReference>
<dbReference type="PANTHER" id="PTHR43226:SF4">
    <property type="entry name" value="XAA-PRO AMINOPEPTIDASE 3"/>
    <property type="match status" value="1"/>
</dbReference>
<keyword evidence="9" id="KW-1185">Reference proteome</keyword>
<evidence type="ECO:0000256" key="3">
    <source>
        <dbReference type="ARBA" id="ARBA00022723"/>
    </source>
</evidence>
<organism evidence="8 9">
    <name type="scientific">Pleuronectes platessa</name>
    <name type="common">European plaice</name>
    <dbReference type="NCBI Taxonomy" id="8262"/>
    <lineage>
        <taxon>Eukaryota</taxon>
        <taxon>Metazoa</taxon>
        <taxon>Chordata</taxon>
        <taxon>Craniata</taxon>
        <taxon>Vertebrata</taxon>
        <taxon>Euteleostomi</taxon>
        <taxon>Actinopterygii</taxon>
        <taxon>Neopterygii</taxon>
        <taxon>Teleostei</taxon>
        <taxon>Neoteleostei</taxon>
        <taxon>Acanthomorphata</taxon>
        <taxon>Carangaria</taxon>
        <taxon>Pleuronectiformes</taxon>
        <taxon>Pleuronectoidei</taxon>
        <taxon>Pleuronectidae</taxon>
        <taxon>Pleuronectes</taxon>
    </lineage>
</organism>
<evidence type="ECO:0000256" key="6">
    <source>
        <dbReference type="SAM" id="MobiDB-lite"/>
    </source>
</evidence>
<dbReference type="AlphaFoldDB" id="A0A9N7TNF9"/>
<dbReference type="Gene3D" id="3.90.230.10">
    <property type="entry name" value="Creatinase/methionine aminopeptidase superfamily"/>
    <property type="match status" value="1"/>
</dbReference>
<reference evidence="8" key="1">
    <citation type="submission" date="2020-03" db="EMBL/GenBank/DDBJ databases">
        <authorList>
            <person name="Weist P."/>
        </authorList>
    </citation>
    <scope>NUCLEOTIDE SEQUENCE</scope>
</reference>
<evidence type="ECO:0000256" key="2">
    <source>
        <dbReference type="ARBA" id="ARBA00008766"/>
    </source>
</evidence>
<dbReference type="CDD" id="cd01087">
    <property type="entry name" value="Prolidase"/>
    <property type="match status" value="1"/>
</dbReference>
<evidence type="ECO:0000256" key="4">
    <source>
        <dbReference type="ARBA" id="ARBA00022801"/>
    </source>
</evidence>
<dbReference type="Pfam" id="PF05195">
    <property type="entry name" value="AMP_N"/>
    <property type="match status" value="1"/>
</dbReference>
<dbReference type="PANTHER" id="PTHR43226">
    <property type="entry name" value="XAA-PRO AMINOPEPTIDASE 3"/>
    <property type="match status" value="1"/>
</dbReference>
<accession>A0A9N7TNF9</accession>
<dbReference type="GO" id="GO:0006508">
    <property type="term" value="P:proteolysis"/>
    <property type="evidence" value="ECO:0007669"/>
    <property type="project" value="TreeGrafter"/>
</dbReference>
<dbReference type="SMART" id="SM01011">
    <property type="entry name" value="AMP_N"/>
    <property type="match status" value="1"/>
</dbReference>
<dbReference type="GO" id="GO:0070006">
    <property type="term" value="F:metalloaminopeptidase activity"/>
    <property type="evidence" value="ECO:0007669"/>
    <property type="project" value="InterPro"/>
</dbReference>
<evidence type="ECO:0000313" key="9">
    <source>
        <dbReference type="Proteomes" id="UP001153269"/>
    </source>
</evidence>
<dbReference type="EMBL" id="CADEAL010000145">
    <property type="protein sequence ID" value="CAB1415214.1"/>
    <property type="molecule type" value="Genomic_DNA"/>
</dbReference>
<dbReference type="InterPro" id="IPR000994">
    <property type="entry name" value="Pept_M24"/>
</dbReference>
<dbReference type="InterPro" id="IPR029149">
    <property type="entry name" value="Creatin/AminoP/Spt16_N"/>
</dbReference>
<gene>
    <name evidence="8" type="ORF">PLEPLA_LOCUS2928</name>
</gene>
<evidence type="ECO:0000259" key="7">
    <source>
        <dbReference type="SMART" id="SM01011"/>
    </source>
</evidence>
<evidence type="ECO:0000256" key="1">
    <source>
        <dbReference type="ARBA" id="ARBA00001936"/>
    </source>
</evidence>
<evidence type="ECO:0000313" key="8">
    <source>
        <dbReference type="EMBL" id="CAB1415214.1"/>
    </source>
</evidence>
<dbReference type="Gene3D" id="3.40.350.10">
    <property type="entry name" value="Creatinase/prolidase N-terminal domain"/>
    <property type="match status" value="1"/>
</dbReference>
<name>A0A9N7TNF9_PLEPL</name>
<dbReference type="GO" id="GO:0030145">
    <property type="term" value="F:manganese ion binding"/>
    <property type="evidence" value="ECO:0007669"/>
    <property type="project" value="InterPro"/>
</dbReference>
<dbReference type="InterPro" id="IPR052433">
    <property type="entry name" value="X-Pro_dipept-like"/>
</dbReference>
<comment type="cofactor">
    <cofactor evidence="1">
        <name>Mn(2+)</name>
        <dbReference type="ChEBI" id="CHEBI:29035"/>
    </cofactor>
</comment>
<evidence type="ECO:0000256" key="5">
    <source>
        <dbReference type="ARBA" id="ARBA00023211"/>
    </source>
</evidence>
<feature type="region of interest" description="Disordered" evidence="6">
    <location>
        <begin position="491"/>
        <end position="541"/>
    </location>
</feature>
<dbReference type="InterPro" id="IPR007865">
    <property type="entry name" value="Aminopep_P_N"/>
</dbReference>
<keyword evidence="5" id="KW-0464">Manganese</keyword>
<feature type="compositionally biased region" description="Basic and acidic residues" evidence="6">
    <location>
        <begin position="519"/>
        <end position="532"/>
    </location>
</feature>